<keyword evidence="2" id="KW-0378">Hydrolase</keyword>
<gene>
    <name evidence="2" type="ORF">SAMN05192539_1001335</name>
</gene>
<dbReference type="STRING" id="667676.SAMN05192539_1001335"/>
<dbReference type="Gene3D" id="3.40.50.1110">
    <property type="entry name" value="SGNH hydrolase"/>
    <property type="match status" value="1"/>
</dbReference>
<name>A0A1H6QLI8_9BURK</name>
<accession>A0A1H6QLI8</accession>
<keyword evidence="3" id="KW-1185">Reference proteome</keyword>
<dbReference type="GO" id="GO:0016788">
    <property type="term" value="F:hydrolase activity, acting on ester bonds"/>
    <property type="evidence" value="ECO:0007669"/>
    <property type="project" value="UniProtKB-ARBA"/>
</dbReference>
<protein>
    <submittedName>
        <fullName evidence="2">GDSL-like Lipase/Acylhydrolase family protein</fullName>
    </submittedName>
</protein>
<dbReference type="InterPro" id="IPR013830">
    <property type="entry name" value="SGNH_hydro"/>
</dbReference>
<dbReference type="Proteomes" id="UP000198866">
    <property type="component" value="Unassembled WGS sequence"/>
</dbReference>
<reference evidence="3" key="1">
    <citation type="submission" date="2016-10" db="EMBL/GenBank/DDBJ databases">
        <authorList>
            <person name="Varghese N."/>
            <person name="Submissions S."/>
        </authorList>
    </citation>
    <scope>NUCLEOTIDE SEQUENCE [LARGE SCALE GENOMIC DNA]</scope>
    <source>
        <strain evidence="3">LMG 26031</strain>
    </source>
</reference>
<dbReference type="EMBL" id="FNYE01000001">
    <property type="protein sequence ID" value="SEI42846.1"/>
    <property type="molecule type" value="Genomic_DNA"/>
</dbReference>
<evidence type="ECO:0000313" key="3">
    <source>
        <dbReference type="Proteomes" id="UP000198866"/>
    </source>
</evidence>
<sequence length="194" mass="20981">MFGSTVDSMGMPVSVTPNEPQALQSLLQKQFRDSGITVQNAATGGRASSLMNELDGMDGGGPPLPQRLAETSASIIIEEHSVNDAYAGETVSDYTGYLEQWVQAIQASGKIAVLEEPSPLCDSDHPQLPQYVAAMDAIAAKYNVPIIKQYDYIKSITGWQSHMTQCLYPDAYLDDLKAKQEQALVAALVKAKIE</sequence>
<dbReference type="InterPro" id="IPR036514">
    <property type="entry name" value="SGNH_hydro_sf"/>
</dbReference>
<feature type="domain" description="SGNH hydrolase-type esterase" evidence="1">
    <location>
        <begin position="16"/>
        <end position="162"/>
    </location>
</feature>
<dbReference type="Pfam" id="PF13472">
    <property type="entry name" value="Lipase_GDSL_2"/>
    <property type="match status" value="1"/>
</dbReference>
<organism evidence="2 3">
    <name type="scientific">Paraburkholderia diazotrophica</name>
    <dbReference type="NCBI Taxonomy" id="667676"/>
    <lineage>
        <taxon>Bacteria</taxon>
        <taxon>Pseudomonadati</taxon>
        <taxon>Pseudomonadota</taxon>
        <taxon>Betaproteobacteria</taxon>
        <taxon>Burkholderiales</taxon>
        <taxon>Burkholderiaceae</taxon>
        <taxon>Paraburkholderia</taxon>
    </lineage>
</organism>
<proteinExistence type="predicted"/>
<evidence type="ECO:0000259" key="1">
    <source>
        <dbReference type="Pfam" id="PF13472"/>
    </source>
</evidence>
<dbReference type="AlphaFoldDB" id="A0A1H6QLI8"/>
<evidence type="ECO:0000313" key="2">
    <source>
        <dbReference type="EMBL" id="SEI42846.1"/>
    </source>
</evidence>
<dbReference type="SUPFAM" id="SSF52266">
    <property type="entry name" value="SGNH hydrolase"/>
    <property type="match status" value="1"/>
</dbReference>